<feature type="region of interest" description="Disordered" evidence="2">
    <location>
        <begin position="133"/>
        <end position="159"/>
    </location>
</feature>
<dbReference type="PROSITE" id="PS00028">
    <property type="entry name" value="ZINC_FINGER_C2H2_1"/>
    <property type="match status" value="3"/>
</dbReference>
<dbReference type="SMART" id="SM00355">
    <property type="entry name" value="ZnF_C2H2"/>
    <property type="match status" value="3"/>
</dbReference>
<evidence type="ECO:0000256" key="2">
    <source>
        <dbReference type="SAM" id="MobiDB-lite"/>
    </source>
</evidence>
<proteinExistence type="predicted"/>
<dbReference type="Proteomes" id="UP001652680">
    <property type="component" value="Unassembled WGS sequence"/>
</dbReference>
<sequence length="692" mass="77870">MSSFMDMLTGSRSVDLKKCGDVVVSPSDNMVAVYCHFCRDIFTNLREFLRHLQWAHVDVLHFTKEQNGYCVEELLSEEEDAQSAGSRNTSGGDSGVQAESEELEGIKNAGNKAHSSQKTLGLKDKVEDIVAKEGHSQQKDIIESKPENQGFKGPRNKTANEGKTLKICELKSHSIARNSRKRMSSVKNRILQAIENDVNTKILMKPTGTNCSLLITEPLEEGNIQPLNFNTPIKPAPSSSNLSVRKSSLTKARMETDPSQVSHLNSKAKPNSTSQQVKVYSVSSMVKEICQFSKPSRPSVERAKRISSPLQIRHVDFLPKLDLKLKSLTKASEAIECKESPLSNKKPTSDSLLKPLQTKNPLLKRATEEIGSPQDDNEPKNLSVPNLNTNSNKEQKLSGNDNKKHFKLETKNSDNLDLESNNLETSTSKGSKIDQTKINLVKKKQTTNQTIYQKLFKGNTKYDKLEPESIDTGRKMLQAKKQKENLIGIKNEQTSNNTNLRSNKKSGPLLDNATLLKNVGLPAIQNASFEDKIMLDELVQLREKAAQFSKIYMKHDSIWNYRTKTPSATSEYLSLLISALTSEVNLVMGCNMTESELKRIINLISAWYQNMINLKIFKKVALSLTDQHHLNLFAFLPVSAAYFCESCEKIFAFEDSYKKHLVSHEVGYRCTLCNRIFKYQGFYENHLRTVHS</sequence>
<accession>A0A6P4FHJ9</accession>
<dbReference type="SUPFAM" id="SSF57667">
    <property type="entry name" value="beta-beta-alpha zinc fingers"/>
    <property type="match status" value="1"/>
</dbReference>
<dbReference type="InterPro" id="IPR013087">
    <property type="entry name" value="Znf_C2H2_type"/>
</dbReference>
<organism evidence="6">
    <name type="scientific">Drosophila rhopaloa</name>
    <name type="common">Fruit fly</name>
    <dbReference type="NCBI Taxonomy" id="1041015"/>
    <lineage>
        <taxon>Eukaryota</taxon>
        <taxon>Metazoa</taxon>
        <taxon>Ecdysozoa</taxon>
        <taxon>Arthropoda</taxon>
        <taxon>Hexapoda</taxon>
        <taxon>Insecta</taxon>
        <taxon>Pterygota</taxon>
        <taxon>Neoptera</taxon>
        <taxon>Endopterygota</taxon>
        <taxon>Diptera</taxon>
        <taxon>Brachycera</taxon>
        <taxon>Muscomorpha</taxon>
        <taxon>Ephydroidea</taxon>
        <taxon>Drosophilidae</taxon>
        <taxon>Drosophila</taxon>
        <taxon>Sophophora</taxon>
    </lineage>
</organism>
<keyword evidence="1" id="KW-0863">Zinc-finger</keyword>
<feature type="compositionally biased region" description="Polar residues" evidence="2">
    <location>
        <begin position="383"/>
        <end position="392"/>
    </location>
</feature>
<feature type="compositionally biased region" description="Basic and acidic residues" evidence="2">
    <location>
        <begin position="133"/>
        <end position="146"/>
    </location>
</feature>
<dbReference type="InterPro" id="IPR036236">
    <property type="entry name" value="Znf_C2H2_sf"/>
</dbReference>
<dbReference type="Gene3D" id="3.30.160.60">
    <property type="entry name" value="Classic Zinc Finger"/>
    <property type="match status" value="1"/>
</dbReference>
<feature type="compositionally biased region" description="Low complexity" evidence="2">
    <location>
        <begin position="238"/>
        <end position="247"/>
    </location>
</feature>
<dbReference type="PROSITE" id="PS50157">
    <property type="entry name" value="ZINC_FINGER_C2H2_2"/>
    <property type="match status" value="2"/>
</dbReference>
<evidence type="ECO:0000256" key="1">
    <source>
        <dbReference type="PROSITE-ProRule" id="PRU00042"/>
    </source>
</evidence>
<reference evidence="4" key="3">
    <citation type="submission" date="2025-05" db="UniProtKB">
        <authorList>
            <consortium name="EnsemblMetazoa"/>
        </authorList>
    </citation>
    <scope>IDENTIFICATION</scope>
</reference>
<reference evidence="5" key="1">
    <citation type="journal article" date="2021" name="Elife">
        <title>Highly contiguous assemblies of 101 drosophilid genomes.</title>
        <authorList>
            <person name="Kim B.Y."/>
            <person name="Wang J.R."/>
            <person name="Miller D.E."/>
            <person name="Barmina O."/>
            <person name="Delaney E."/>
            <person name="Thompson A."/>
            <person name="Comeault A.A."/>
            <person name="Peede D."/>
            <person name="D'Agostino E.R."/>
            <person name="Pelaez J."/>
            <person name="Aguilar J.M."/>
            <person name="Haji D."/>
            <person name="Matsunaga T."/>
            <person name="Armstrong E.E."/>
            <person name="Zych M."/>
            <person name="Ogawa Y."/>
            <person name="Stamenkovic-Radak M."/>
            <person name="Jelic M."/>
            <person name="Veselinovic M.S."/>
            <person name="Tanaskovic M."/>
            <person name="Eric P."/>
            <person name="Gao J.J."/>
            <person name="Katoh T.K."/>
            <person name="Toda M.J."/>
            <person name="Watabe H."/>
            <person name="Watada M."/>
            <person name="Davis J.S."/>
            <person name="Moyle L.C."/>
            <person name="Manoli G."/>
            <person name="Bertolini E."/>
            <person name="Kostal V."/>
            <person name="Hawley R.S."/>
            <person name="Takahashi A."/>
            <person name="Jones C.D."/>
            <person name="Price D.K."/>
            <person name="Whiteman N."/>
            <person name="Kopp A."/>
            <person name="Matute D.R."/>
            <person name="Petrov D.A."/>
        </authorList>
    </citation>
    <scope>NUCLEOTIDE SEQUENCE [LARGE SCALE GENOMIC DNA]</scope>
</reference>
<dbReference type="AlphaFoldDB" id="A0A6P4FHJ9"/>
<dbReference type="GO" id="GO:0008270">
    <property type="term" value="F:zinc ion binding"/>
    <property type="evidence" value="ECO:0007669"/>
    <property type="project" value="UniProtKB-KW"/>
</dbReference>
<feature type="compositionally biased region" description="Low complexity" evidence="2">
    <location>
        <begin position="415"/>
        <end position="424"/>
    </location>
</feature>
<feature type="compositionally biased region" description="Basic and acidic residues" evidence="2">
    <location>
        <begin position="393"/>
        <end position="414"/>
    </location>
</feature>
<dbReference type="Pfam" id="PF00096">
    <property type="entry name" value="zf-C2H2"/>
    <property type="match status" value="1"/>
</dbReference>
<reference evidence="6" key="2">
    <citation type="submission" date="2025-04" db="UniProtKB">
        <authorList>
            <consortium name="RefSeq"/>
        </authorList>
    </citation>
    <scope>IDENTIFICATION</scope>
</reference>
<name>A0A6P4FHJ9_DRORH</name>
<feature type="domain" description="C2H2-type" evidence="3">
    <location>
        <begin position="668"/>
        <end position="692"/>
    </location>
</feature>
<dbReference type="OrthoDB" id="8067562at2759"/>
<evidence type="ECO:0000259" key="3">
    <source>
        <dbReference type="PROSITE" id="PS50157"/>
    </source>
</evidence>
<evidence type="ECO:0000313" key="5">
    <source>
        <dbReference type="Proteomes" id="UP001652680"/>
    </source>
</evidence>
<keyword evidence="1" id="KW-0862">Zinc</keyword>
<evidence type="ECO:0000313" key="6">
    <source>
        <dbReference type="RefSeq" id="XP_016988739.1"/>
    </source>
</evidence>
<protein>
    <submittedName>
        <fullName evidence="6">Protein teflon isoform X2</fullName>
    </submittedName>
</protein>
<dbReference type="RefSeq" id="XP_016988739.1">
    <property type="nucleotide sequence ID" value="XM_017133250.1"/>
</dbReference>
<dbReference type="EnsemblMetazoa" id="XM_017133250.1">
    <property type="protein sequence ID" value="XP_016988739.1"/>
    <property type="gene ID" value="LOC108051229"/>
</dbReference>
<feature type="compositionally biased region" description="Polar residues" evidence="2">
    <location>
        <begin position="257"/>
        <end position="275"/>
    </location>
</feature>
<evidence type="ECO:0000313" key="4">
    <source>
        <dbReference type="EnsemblMetazoa" id="XP_016988739.1"/>
    </source>
</evidence>
<feature type="region of interest" description="Disordered" evidence="2">
    <location>
        <begin position="231"/>
        <end position="275"/>
    </location>
</feature>
<keyword evidence="5" id="KW-1185">Reference proteome</keyword>
<dbReference type="GeneID" id="108051229"/>
<feature type="compositionally biased region" description="Polar residues" evidence="2">
    <location>
        <begin position="341"/>
        <end position="351"/>
    </location>
</feature>
<gene>
    <name evidence="6" type="primary">LOC108051229</name>
    <name evidence="4" type="synonym">108051229</name>
</gene>
<feature type="region of interest" description="Disordered" evidence="2">
    <location>
        <begin position="80"/>
        <end position="100"/>
    </location>
</feature>
<feature type="domain" description="C2H2-type" evidence="3">
    <location>
        <begin position="642"/>
        <end position="664"/>
    </location>
</feature>
<feature type="region of interest" description="Disordered" evidence="2">
    <location>
        <begin position="336"/>
        <end position="432"/>
    </location>
</feature>
<keyword evidence="1" id="KW-0479">Metal-binding</keyword>